<evidence type="ECO:0000313" key="10">
    <source>
        <dbReference type="Proteomes" id="UP000199537"/>
    </source>
</evidence>
<comment type="pathway">
    <text evidence="2">Cofactor biosynthesis; tetrahydrofolate biosynthesis; 2-amino-4-hydroxy-6-hydroxymethyl-7,8-dihydropteridine diphosphate from 7,8-dihydroneopterin triphosphate: step 3/4.</text>
</comment>
<dbReference type="NCBIfam" id="TIGR00526">
    <property type="entry name" value="folB_dom"/>
    <property type="match status" value="1"/>
</dbReference>
<dbReference type="InterPro" id="IPR006157">
    <property type="entry name" value="FolB_dom"/>
</dbReference>
<dbReference type="PANTHER" id="PTHR42844">
    <property type="entry name" value="DIHYDRONEOPTERIN ALDOLASE 1-RELATED"/>
    <property type="match status" value="1"/>
</dbReference>
<dbReference type="Pfam" id="PF02152">
    <property type="entry name" value="FolB"/>
    <property type="match status" value="1"/>
</dbReference>
<dbReference type="EMBL" id="FPCJ01000001">
    <property type="protein sequence ID" value="SFV35327.1"/>
    <property type="molecule type" value="Genomic_DNA"/>
</dbReference>
<dbReference type="RefSeq" id="WP_092460486.1">
    <property type="nucleotide sequence ID" value="NZ_FPCJ01000001.1"/>
</dbReference>
<reference evidence="10" key="1">
    <citation type="submission" date="2016-10" db="EMBL/GenBank/DDBJ databases">
        <authorList>
            <person name="Varghese N."/>
            <person name="Submissions S."/>
        </authorList>
    </citation>
    <scope>NUCLEOTIDE SEQUENCE [LARGE SCALE GENOMIC DNA]</scope>
    <source>
        <strain evidence="10">DSM 14807</strain>
    </source>
</reference>
<keyword evidence="10" id="KW-1185">Reference proteome</keyword>
<dbReference type="GO" id="GO:0046656">
    <property type="term" value="P:folic acid biosynthetic process"/>
    <property type="evidence" value="ECO:0007669"/>
    <property type="project" value="UniProtKB-KW"/>
</dbReference>
<gene>
    <name evidence="9" type="ORF">SAMN05660895_2206</name>
</gene>
<accession>A0A1I7NKX4</accession>
<keyword evidence="6" id="KW-0456">Lyase</keyword>
<dbReference type="GO" id="GO:0004150">
    <property type="term" value="F:dihydroneopterin aldolase activity"/>
    <property type="evidence" value="ECO:0007669"/>
    <property type="project" value="UniProtKB-EC"/>
</dbReference>
<evidence type="ECO:0000256" key="1">
    <source>
        <dbReference type="ARBA" id="ARBA00001353"/>
    </source>
</evidence>
<dbReference type="InterPro" id="IPR006156">
    <property type="entry name" value="Dihydroneopterin_aldolase"/>
</dbReference>
<dbReference type="InterPro" id="IPR043133">
    <property type="entry name" value="GTP-CH-I_C/QueF"/>
</dbReference>
<dbReference type="STRING" id="1393122.SAMN05660895_2206"/>
<dbReference type="EC" id="4.1.2.25" evidence="4"/>
<dbReference type="PANTHER" id="PTHR42844:SF1">
    <property type="entry name" value="DIHYDRONEOPTERIN ALDOLASE 1-RELATED"/>
    <property type="match status" value="1"/>
</dbReference>
<name>A0A1I7NKX4_9BACT</name>
<protein>
    <recommendedName>
        <fullName evidence="4">dihydroneopterin aldolase</fullName>
        <ecNumber evidence="4">4.1.2.25</ecNumber>
    </recommendedName>
    <alternativeName>
        <fullName evidence="7">7,8-dihydroneopterin aldolase</fullName>
    </alternativeName>
</protein>
<evidence type="ECO:0000256" key="5">
    <source>
        <dbReference type="ARBA" id="ARBA00022909"/>
    </source>
</evidence>
<dbReference type="Proteomes" id="UP000199537">
    <property type="component" value="Unassembled WGS sequence"/>
</dbReference>
<sequence>MQEQLTIRLNGMRFRGAYGYYPEEQRLHQEWIVDIAVHFHPAKTFQSLSDTFDYEQLYIWVKELMEQPAALMETRAQEIADKLFYHLQQAVRIEVIITKPFPLLGGEIESSQVHLIRMHPES</sequence>
<proteinExistence type="inferred from homology"/>
<comment type="similarity">
    <text evidence="3">Belongs to the DHNA family.</text>
</comment>
<evidence type="ECO:0000256" key="4">
    <source>
        <dbReference type="ARBA" id="ARBA00013043"/>
    </source>
</evidence>
<dbReference type="OrthoDB" id="9803748at2"/>
<dbReference type="GO" id="GO:0005737">
    <property type="term" value="C:cytoplasm"/>
    <property type="evidence" value="ECO:0007669"/>
    <property type="project" value="TreeGrafter"/>
</dbReference>
<dbReference type="SMART" id="SM00905">
    <property type="entry name" value="FolB"/>
    <property type="match status" value="1"/>
</dbReference>
<dbReference type="AlphaFoldDB" id="A0A1I7NKX4"/>
<evidence type="ECO:0000256" key="2">
    <source>
        <dbReference type="ARBA" id="ARBA00005013"/>
    </source>
</evidence>
<dbReference type="SUPFAM" id="SSF55620">
    <property type="entry name" value="Tetrahydrobiopterin biosynthesis enzymes-like"/>
    <property type="match status" value="1"/>
</dbReference>
<organism evidence="9 10">
    <name type="scientific">Thermoflavifilum thermophilum</name>
    <dbReference type="NCBI Taxonomy" id="1393122"/>
    <lineage>
        <taxon>Bacteria</taxon>
        <taxon>Pseudomonadati</taxon>
        <taxon>Bacteroidota</taxon>
        <taxon>Chitinophagia</taxon>
        <taxon>Chitinophagales</taxon>
        <taxon>Chitinophagaceae</taxon>
        <taxon>Thermoflavifilum</taxon>
    </lineage>
</organism>
<evidence type="ECO:0000259" key="8">
    <source>
        <dbReference type="SMART" id="SM00905"/>
    </source>
</evidence>
<evidence type="ECO:0000256" key="7">
    <source>
        <dbReference type="ARBA" id="ARBA00032903"/>
    </source>
</evidence>
<comment type="catalytic activity">
    <reaction evidence="1">
        <text>7,8-dihydroneopterin = 6-hydroxymethyl-7,8-dihydropterin + glycolaldehyde</text>
        <dbReference type="Rhea" id="RHEA:10540"/>
        <dbReference type="ChEBI" id="CHEBI:17001"/>
        <dbReference type="ChEBI" id="CHEBI:17071"/>
        <dbReference type="ChEBI" id="CHEBI:44841"/>
        <dbReference type="EC" id="4.1.2.25"/>
    </reaction>
</comment>
<feature type="domain" description="Dihydroneopterin aldolase/epimerase" evidence="8">
    <location>
        <begin position="7"/>
        <end position="117"/>
    </location>
</feature>
<dbReference type="Gene3D" id="3.30.1130.10">
    <property type="match status" value="1"/>
</dbReference>
<evidence type="ECO:0000256" key="3">
    <source>
        <dbReference type="ARBA" id="ARBA00005708"/>
    </source>
</evidence>
<keyword evidence="5" id="KW-0289">Folate biosynthesis</keyword>
<evidence type="ECO:0000256" key="6">
    <source>
        <dbReference type="ARBA" id="ARBA00023239"/>
    </source>
</evidence>
<evidence type="ECO:0000313" key="9">
    <source>
        <dbReference type="EMBL" id="SFV35327.1"/>
    </source>
</evidence>